<sequence>MKVAWVTDSTAFVDETVKVEIAHLYIIPMTILIDGVEYKDGEDLSPEALFEKLRDKKVDVKTSQPAIGTFQSLYTKLSEEFDHIFSIHVSSHFSGTFSSAFQAAQLLKANFPQVTVVDSKIISYPLTELIRYGNQLVKQGKKPDEVKRLVEKRIATSEAYVMVGSLEQLHRSGRMNGLSFFIGSVLNIKPILSINDGQLNVKEKVRNTNKGFLKMLEYLDGAVASKTVQHVSVLHGLNKKEANEWIQQLKLRYKGIAFNAYPLGAVIGVHAGENTIGISWFDSDS</sequence>
<dbReference type="Gene3D" id="3.40.50.10170">
    <property type="match status" value="1"/>
</dbReference>
<dbReference type="Gene3D" id="3.30.1180.10">
    <property type="match status" value="1"/>
</dbReference>
<keyword evidence="3" id="KW-1185">Reference proteome</keyword>
<dbReference type="InterPro" id="IPR043168">
    <property type="entry name" value="DegV_C"/>
</dbReference>
<dbReference type="PROSITE" id="PS51482">
    <property type="entry name" value="DEGV"/>
    <property type="match status" value="1"/>
</dbReference>
<comment type="caution">
    <text evidence="2">The sequence shown here is derived from an EMBL/GenBank/DDBJ whole genome shotgun (WGS) entry which is preliminary data.</text>
</comment>
<dbReference type="EMBL" id="JBHUMF010000015">
    <property type="protein sequence ID" value="MFD2680597.1"/>
    <property type="molecule type" value="Genomic_DNA"/>
</dbReference>
<proteinExistence type="predicted"/>
<dbReference type="InterPro" id="IPR003797">
    <property type="entry name" value="DegV"/>
</dbReference>
<evidence type="ECO:0000313" key="3">
    <source>
        <dbReference type="Proteomes" id="UP001597506"/>
    </source>
</evidence>
<dbReference type="PANTHER" id="PTHR33434">
    <property type="entry name" value="DEGV DOMAIN-CONTAINING PROTEIN DR_1986-RELATED"/>
    <property type="match status" value="1"/>
</dbReference>
<dbReference type="Pfam" id="PF02645">
    <property type="entry name" value="DegV"/>
    <property type="match status" value="1"/>
</dbReference>
<dbReference type="SUPFAM" id="SSF82549">
    <property type="entry name" value="DAK1/DegV-like"/>
    <property type="match status" value="1"/>
</dbReference>
<dbReference type="PANTHER" id="PTHR33434:SF2">
    <property type="entry name" value="FATTY ACID-BINDING PROTEIN TM_1468"/>
    <property type="match status" value="1"/>
</dbReference>
<name>A0ABW5RQ70_9BACI</name>
<organism evidence="2 3">
    <name type="scientific">Bacillus seohaeanensis</name>
    <dbReference type="NCBI Taxonomy" id="284580"/>
    <lineage>
        <taxon>Bacteria</taxon>
        <taxon>Bacillati</taxon>
        <taxon>Bacillota</taxon>
        <taxon>Bacilli</taxon>
        <taxon>Bacillales</taxon>
        <taxon>Bacillaceae</taxon>
        <taxon>Bacillus</taxon>
    </lineage>
</organism>
<keyword evidence="1" id="KW-0446">Lipid-binding</keyword>
<evidence type="ECO:0000256" key="1">
    <source>
        <dbReference type="ARBA" id="ARBA00023121"/>
    </source>
</evidence>
<dbReference type="RefSeq" id="WP_377934118.1">
    <property type="nucleotide sequence ID" value="NZ_JBHUMF010000015.1"/>
</dbReference>
<gene>
    <name evidence="2" type="ORF">ACFSUL_07480</name>
</gene>
<accession>A0ABW5RQ70</accession>
<evidence type="ECO:0000313" key="2">
    <source>
        <dbReference type="EMBL" id="MFD2680597.1"/>
    </source>
</evidence>
<dbReference type="Proteomes" id="UP001597506">
    <property type="component" value="Unassembled WGS sequence"/>
</dbReference>
<dbReference type="InterPro" id="IPR050270">
    <property type="entry name" value="DegV_domain_contain"/>
</dbReference>
<protein>
    <submittedName>
        <fullName evidence="2">DegV family protein</fullName>
    </submittedName>
</protein>
<reference evidence="3" key="1">
    <citation type="journal article" date="2019" name="Int. J. Syst. Evol. Microbiol.">
        <title>The Global Catalogue of Microorganisms (GCM) 10K type strain sequencing project: providing services to taxonomists for standard genome sequencing and annotation.</title>
        <authorList>
            <consortium name="The Broad Institute Genomics Platform"/>
            <consortium name="The Broad Institute Genome Sequencing Center for Infectious Disease"/>
            <person name="Wu L."/>
            <person name="Ma J."/>
        </authorList>
    </citation>
    <scope>NUCLEOTIDE SEQUENCE [LARGE SCALE GENOMIC DNA]</scope>
    <source>
        <strain evidence="3">KCTC 3913</strain>
    </source>
</reference>
<dbReference type="NCBIfam" id="TIGR00762">
    <property type="entry name" value="DegV"/>
    <property type="match status" value="1"/>
</dbReference>